<evidence type="ECO:0000259" key="1">
    <source>
        <dbReference type="Pfam" id="PF12867"/>
    </source>
</evidence>
<dbReference type="Pfam" id="PF12867">
    <property type="entry name" value="DinB_2"/>
    <property type="match status" value="1"/>
</dbReference>
<dbReference type="Proteomes" id="UP001501303">
    <property type="component" value="Unassembled WGS sequence"/>
</dbReference>
<evidence type="ECO:0000313" key="3">
    <source>
        <dbReference type="Proteomes" id="UP001501303"/>
    </source>
</evidence>
<name>A0ABN2PAH0_9ACTN</name>
<comment type="caution">
    <text evidence="2">The sequence shown here is derived from an EMBL/GenBank/DDBJ whole genome shotgun (WGS) entry which is preliminary data.</text>
</comment>
<evidence type="ECO:0000313" key="2">
    <source>
        <dbReference type="EMBL" id="GAA1914022.1"/>
    </source>
</evidence>
<accession>A0ABN2PAH0</accession>
<dbReference type="RefSeq" id="WP_344261449.1">
    <property type="nucleotide sequence ID" value="NZ_BAAAMJ010000026.1"/>
</dbReference>
<sequence>MNPTRSELLRWQFDLTWSLFEYHLERLEPHDFLWEPVPHCWTVRPDAEGRWLPDWADTEPEPVPVPTIGWISWHLGWWWSVATDHAQRRTPRERTDVAWPGEGGPAIAWLRGLRDEWLTVLTGLTDSDLDFTAPFPWPHDSAYTVAHMAAWVNSELMKNATEIGQLRLLRAASRESRA</sequence>
<protein>
    <submittedName>
        <fullName evidence="2">DinB family protein</fullName>
    </submittedName>
</protein>
<gene>
    <name evidence="2" type="ORF">GCM10009716_24410</name>
</gene>
<dbReference type="InterPro" id="IPR024775">
    <property type="entry name" value="DinB-like"/>
</dbReference>
<feature type="domain" description="DinB-like" evidence="1">
    <location>
        <begin position="12"/>
        <end position="162"/>
    </location>
</feature>
<proteinExistence type="predicted"/>
<reference evidence="2 3" key="1">
    <citation type="journal article" date="2019" name="Int. J. Syst. Evol. Microbiol.">
        <title>The Global Catalogue of Microorganisms (GCM) 10K type strain sequencing project: providing services to taxonomists for standard genome sequencing and annotation.</title>
        <authorList>
            <consortium name="The Broad Institute Genomics Platform"/>
            <consortium name="The Broad Institute Genome Sequencing Center for Infectious Disease"/>
            <person name="Wu L."/>
            <person name="Ma J."/>
        </authorList>
    </citation>
    <scope>NUCLEOTIDE SEQUENCE [LARGE SCALE GENOMIC DNA]</scope>
    <source>
        <strain evidence="2 3">JCM 13581</strain>
    </source>
</reference>
<dbReference type="EMBL" id="BAAAMJ010000026">
    <property type="protein sequence ID" value="GAA1914022.1"/>
    <property type="molecule type" value="Genomic_DNA"/>
</dbReference>
<keyword evidence="3" id="KW-1185">Reference proteome</keyword>
<organism evidence="2 3">
    <name type="scientific">Streptomyces sodiiphilus</name>
    <dbReference type="NCBI Taxonomy" id="226217"/>
    <lineage>
        <taxon>Bacteria</taxon>
        <taxon>Bacillati</taxon>
        <taxon>Actinomycetota</taxon>
        <taxon>Actinomycetes</taxon>
        <taxon>Kitasatosporales</taxon>
        <taxon>Streptomycetaceae</taxon>
        <taxon>Streptomyces</taxon>
    </lineage>
</organism>